<name>A0A0Q0DGY3_9PSED</name>
<gene>
    <name evidence="2" type="ORF">ALO52_200154</name>
</gene>
<dbReference type="EMBL" id="LJRC01000102">
    <property type="protein sequence ID" value="KPY38164.1"/>
    <property type="molecule type" value="Genomic_DNA"/>
</dbReference>
<protein>
    <submittedName>
        <fullName evidence="2">LuxR family transcriptional regulator</fullName>
    </submittedName>
</protein>
<feature type="region of interest" description="Disordered" evidence="1">
    <location>
        <begin position="276"/>
        <end position="299"/>
    </location>
</feature>
<dbReference type="Proteomes" id="UP000050562">
    <property type="component" value="Unassembled WGS sequence"/>
</dbReference>
<dbReference type="PATRIC" id="fig|251707.3.peg.32"/>
<comment type="caution">
    <text evidence="2">The sequence shown here is derived from an EMBL/GenBank/DDBJ whole genome shotgun (WGS) entry which is preliminary data.</text>
</comment>
<accession>A0A0Q0DGY3</accession>
<evidence type="ECO:0000313" key="3">
    <source>
        <dbReference type="Proteomes" id="UP000050562"/>
    </source>
</evidence>
<evidence type="ECO:0000313" key="2">
    <source>
        <dbReference type="EMBL" id="KPY38164.1"/>
    </source>
</evidence>
<dbReference type="AlphaFoldDB" id="A0A0Q0DGY3"/>
<feature type="compositionally biased region" description="Polar residues" evidence="1">
    <location>
        <begin position="276"/>
        <end position="289"/>
    </location>
</feature>
<reference evidence="2 3" key="1">
    <citation type="submission" date="2015-09" db="EMBL/GenBank/DDBJ databases">
        <title>Genome announcement of multiple Pseudomonas syringae strains.</title>
        <authorList>
            <person name="Thakur S."/>
            <person name="Wang P.W."/>
            <person name="Gong Y."/>
            <person name="Weir B.S."/>
            <person name="Guttman D.S."/>
        </authorList>
    </citation>
    <scope>NUCLEOTIDE SEQUENCE [LARGE SCALE GENOMIC DNA]</scope>
    <source>
        <strain evidence="2 3">ICMP3956</strain>
    </source>
</reference>
<proteinExistence type="predicted"/>
<evidence type="ECO:0000256" key="1">
    <source>
        <dbReference type="SAM" id="MobiDB-lite"/>
    </source>
</evidence>
<organism evidence="2 3">
    <name type="scientific">Pseudomonas syringae pv. primulae</name>
    <dbReference type="NCBI Taxonomy" id="251707"/>
    <lineage>
        <taxon>Bacteria</taxon>
        <taxon>Pseudomonadati</taxon>
        <taxon>Pseudomonadota</taxon>
        <taxon>Gammaproteobacteria</taxon>
        <taxon>Pseudomonadales</taxon>
        <taxon>Pseudomonadaceae</taxon>
        <taxon>Pseudomonas</taxon>
    </lineage>
</organism>
<sequence length="299" mass="29662">MGPAGIACQGYMAFGGKNPATGLEATAAERVMFGAQAVLNGMGVVGVMSAGSGGAVKPSTSGLVSGETKVVGTGAAAANDESFAVLASGASGETKVVGTGAAAANDESFAVLSSGASGETKVVGGEAAAANDGAFTPPLLDDVGAKGASADAAAGQAVPGAANFMGESDQFFKNVSKRSDIDSNGYFDVIAHGSTQKIEVVTPGGTIMADQRVVSRLIENNPAYSGQPIRLLSCDTGACDAGFAQSLANKMGVSVKAPTNLVWAYGDGRMVVAPRSPSNPNFPDLSNQGEFKIFNPGKP</sequence>